<dbReference type="EMBL" id="GGFM01011994">
    <property type="protein sequence ID" value="MBW32745.1"/>
    <property type="molecule type" value="Transcribed_RNA"/>
</dbReference>
<evidence type="ECO:0000313" key="2">
    <source>
        <dbReference type="EMBL" id="MBW32745.1"/>
    </source>
</evidence>
<proteinExistence type="predicted"/>
<dbReference type="AlphaFoldDB" id="A0A2M3ZW79"/>
<name>A0A2M3ZW79_9DIPT</name>
<keyword evidence="1" id="KW-1133">Transmembrane helix</keyword>
<reference evidence="2" key="1">
    <citation type="submission" date="2018-01" db="EMBL/GenBank/DDBJ databases">
        <title>An insight into the sialome of Amazonian anophelines.</title>
        <authorList>
            <person name="Ribeiro J.M."/>
            <person name="Scarpassa V."/>
            <person name="Calvo E."/>
        </authorList>
    </citation>
    <scope>NUCLEOTIDE SEQUENCE</scope>
    <source>
        <tissue evidence="2">Salivary glands</tissue>
    </source>
</reference>
<accession>A0A2M3ZW79</accession>
<keyword evidence="1" id="KW-0472">Membrane</keyword>
<organism evidence="2">
    <name type="scientific">Anopheles braziliensis</name>
    <dbReference type="NCBI Taxonomy" id="58242"/>
    <lineage>
        <taxon>Eukaryota</taxon>
        <taxon>Metazoa</taxon>
        <taxon>Ecdysozoa</taxon>
        <taxon>Arthropoda</taxon>
        <taxon>Hexapoda</taxon>
        <taxon>Insecta</taxon>
        <taxon>Pterygota</taxon>
        <taxon>Neoptera</taxon>
        <taxon>Endopterygota</taxon>
        <taxon>Diptera</taxon>
        <taxon>Nematocera</taxon>
        <taxon>Culicoidea</taxon>
        <taxon>Culicidae</taxon>
        <taxon>Anophelinae</taxon>
        <taxon>Anopheles</taxon>
    </lineage>
</organism>
<feature type="transmembrane region" description="Helical" evidence="1">
    <location>
        <begin position="18"/>
        <end position="37"/>
    </location>
</feature>
<sequence>MILTIIIKIMYWHRKTTLLMILSSSMCLPVMCMYLTAKKTPHMYTRLLIVSRTATAPPACCPHDDCIATGSVGTFPCS</sequence>
<evidence type="ECO:0000256" key="1">
    <source>
        <dbReference type="SAM" id="Phobius"/>
    </source>
</evidence>
<keyword evidence="1" id="KW-0812">Transmembrane</keyword>
<protein>
    <submittedName>
        <fullName evidence="2">Putative secreted peptide</fullName>
    </submittedName>
</protein>